<evidence type="ECO:0000256" key="16">
    <source>
        <dbReference type="ARBA" id="ARBA00022989"/>
    </source>
</evidence>
<keyword evidence="8 23" id="KW-0812">Transmembrane</keyword>
<dbReference type="SUPFAM" id="SSF81665">
    <property type="entry name" value="Calcium ATPase, transmembrane domain M"/>
    <property type="match status" value="1"/>
</dbReference>
<dbReference type="EMBL" id="CAKLDM010000001">
    <property type="protein sequence ID" value="CAH0537095.1"/>
    <property type="molecule type" value="Genomic_DNA"/>
</dbReference>
<dbReference type="SFLD" id="SFLDG00002">
    <property type="entry name" value="C1.7:_P-type_atpase_like"/>
    <property type="match status" value="1"/>
</dbReference>
<keyword evidence="13 23" id="KW-0067">ATP-binding</keyword>
<proteinExistence type="inferred from homology"/>
<protein>
    <recommendedName>
        <fullName evidence="4">Copper-exporting P-type ATPase</fullName>
        <ecNumber evidence="3">7.2.2.8</ecNumber>
    </recommendedName>
    <alternativeName>
        <fullName evidence="20">Copper-exporting P-type ATPase A</fullName>
    </alternativeName>
    <alternativeName>
        <fullName evidence="21">Cu(+)-exporting ATPase</fullName>
    </alternativeName>
</protein>
<evidence type="ECO:0000256" key="8">
    <source>
        <dbReference type="ARBA" id="ARBA00022692"/>
    </source>
</evidence>
<evidence type="ECO:0000256" key="21">
    <source>
        <dbReference type="ARBA" id="ARBA00033239"/>
    </source>
</evidence>
<feature type="domain" description="HMA" evidence="24">
    <location>
        <begin position="152"/>
        <end position="215"/>
    </location>
</feature>
<dbReference type="NCBIfam" id="TIGR01511">
    <property type="entry name" value="ATPase-IB1_Cu"/>
    <property type="match status" value="1"/>
</dbReference>
<feature type="transmembrane region" description="Helical" evidence="23">
    <location>
        <begin position="489"/>
        <end position="511"/>
    </location>
</feature>
<evidence type="ECO:0000256" key="22">
    <source>
        <dbReference type="ARBA" id="ARBA00049289"/>
    </source>
</evidence>
<dbReference type="InterPro" id="IPR001757">
    <property type="entry name" value="P_typ_ATPase"/>
</dbReference>
<comment type="caution">
    <text evidence="25">The sequence shown here is derived from an EMBL/GenBank/DDBJ whole genome shotgun (WGS) entry which is preliminary data.</text>
</comment>
<dbReference type="Gene3D" id="3.30.70.100">
    <property type="match status" value="3"/>
</dbReference>
<gene>
    <name evidence="25" type="primary">copA</name>
    <name evidence="25" type="ORF">VMF7928_00931</name>
</gene>
<evidence type="ECO:0000256" key="14">
    <source>
        <dbReference type="ARBA" id="ARBA00022842"/>
    </source>
</evidence>
<keyword evidence="18" id="KW-0406">Ion transport</keyword>
<name>A0ABM9A113_9VIBR</name>
<dbReference type="InterPro" id="IPR023299">
    <property type="entry name" value="ATPase_P-typ_cyto_dom_N"/>
</dbReference>
<evidence type="ECO:0000256" key="19">
    <source>
        <dbReference type="ARBA" id="ARBA00023136"/>
    </source>
</evidence>
<dbReference type="InterPro" id="IPR059000">
    <property type="entry name" value="ATPase_P-type_domA"/>
</dbReference>
<evidence type="ECO:0000256" key="2">
    <source>
        <dbReference type="ARBA" id="ARBA00006024"/>
    </source>
</evidence>
<dbReference type="InterPro" id="IPR006121">
    <property type="entry name" value="HMA_dom"/>
</dbReference>
<dbReference type="InterPro" id="IPR036163">
    <property type="entry name" value="HMA_dom_sf"/>
</dbReference>
<dbReference type="PROSITE" id="PS50846">
    <property type="entry name" value="HMA_2"/>
    <property type="match status" value="3"/>
</dbReference>
<evidence type="ECO:0000259" key="24">
    <source>
        <dbReference type="PROSITE" id="PS50846"/>
    </source>
</evidence>
<dbReference type="Gene3D" id="3.40.50.1000">
    <property type="entry name" value="HAD superfamily/HAD-like"/>
    <property type="match status" value="1"/>
</dbReference>
<dbReference type="CDD" id="cd02094">
    <property type="entry name" value="P-type_ATPase_Cu-like"/>
    <property type="match status" value="1"/>
</dbReference>
<keyword evidence="12" id="KW-0187">Copper transport</keyword>
<dbReference type="Proteomes" id="UP000838748">
    <property type="component" value="Unassembled WGS sequence"/>
</dbReference>
<dbReference type="InterPro" id="IPR023214">
    <property type="entry name" value="HAD_sf"/>
</dbReference>
<comment type="catalytic activity">
    <reaction evidence="22">
        <text>Cu(+)(in) + ATP + H2O = Cu(+)(out) + ADP + phosphate + H(+)</text>
        <dbReference type="Rhea" id="RHEA:25792"/>
        <dbReference type="ChEBI" id="CHEBI:15377"/>
        <dbReference type="ChEBI" id="CHEBI:15378"/>
        <dbReference type="ChEBI" id="CHEBI:30616"/>
        <dbReference type="ChEBI" id="CHEBI:43474"/>
        <dbReference type="ChEBI" id="CHEBI:49552"/>
        <dbReference type="ChEBI" id="CHEBI:456216"/>
        <dbReference type="EC" id="7.2.2.8"/>
    </reaction>
</comment>
<keyword evidence="7" id="KW-0597">Phosphoprotein</keyword>
<evidence type="ECO:0000256" key="10">
    <source>
        <dbReference type="ARBA" id="ARBA00022737"/>
    </source>
</evidence>
<evidence type="ECO:0000256" key="3">
    <source>
        <dbReference type="ARBA" id="ARBA00012517"/>
    </source>
</evidence>
<evidence type="ECO:0000313" key="25">
    <source>
        <dbReference type="EMBL" id="CAH0537095.1"/>
    </source>
</evidence>
<dbReference type="NCBIfam" id="TIGR01525">
    <property type="entry name" value="ATPase-IB_hvy"/>
    <property type="match status" value="1"/>
</dbReference>
<dbReference type="Pfam" id="PF00122">
    <property type="entry name" value="E1-E2_ATPase"/>
    <property type="match status" value="1"/>
</dbReference>
<keyword evidence="14" id="KW-0460">Magnesium</keyword>
<dbReference type="SFLD" id="SFLDF00027">
    <property type="entry name" value="p-type_atpase"/>
    <property type="match status" value="1"/>
</dbReference>
<evidence type="ECO:0000256" key="12">
    <source>
        <dbReference type="ARBA" id="ARBA00022796"/>
    </source>
</evidence>
<dbReference type="PRINTS" id="PR00119">
    <property type="entry name" value="CATATPASE"/>
</dbReference>
<feature type="transmembrane region" description="Helical" evidence="23">
    <location>
        <begin position="858"/>
        <end position="880"/>
    </location>
</feature>
<evidence type="ECO:0000256" key="13">
    <source>
        <dbReference type="ARBA" id="ARBA00022840"/>
    </source>
</evidence>
<dbReference type="EC" id="7.2.2.8" evidence="3"/>
<feature type="transmembrane region" description="Helical" evidence="23">
    <location>
        <begin position="308"/>
        <end position="330"/>
    </location>
</feature>
<feature type="transmembrane region" description="Helical" evidence="23">
    <location>
        <begin position="270"/>
        <end position="287"/>
    </location>
</feature>
<feature type="transmembrane region" description="Helical" evidence="23">
    <location>
        <begin position="336"/>
        <end position="355"/>
    </location>
</feature>
<dbReference type="SUPFAM" id="SSF55008">
    <property type="entry name" value="HMA, heavy metal-associated domain"/>
    <property type="match status" value="3"/>
</dbReference>
<evidence type="ECO:0000256" key="6">
    <source>
        <dbReference type="ARBA" id="ARBA00022475"/>
    </source>
</evidence>
<dbReference type="SUPFAM" id="SSF56784">
    <property type="entry name" value="HAD-like"/>
    <property type="match status" value="1"/>
</dbReference>
<feature type="domain" description="HMA" evidence="24">
    <location>
        <begin position="12"/>
        <end position="75"/>
    </location>
</feature>
<dbReference type="SFLD" id="SFLDS00003">
    <property type="entry name" value="Haloacid_Dehalogenase"/>
    <property type="match status" value="1"/>
</dbReference>
<dbReference type="Pfam" id="PF00702">
    <property type="entry name" value="Hydrolase"/>
    <property type="match status" value="1"/>
</dbReference>
<dbReference type="PANTHER" id="PTHR43520">
    <property type="entry name" value="ATP7, ISOFORM B"/>
    <property type="match status" value="1"/>
</dbReference>
<comment type="similarity">
    <text evidence="2 23">Belongs to the cation transport ATPase (P-type) (TC 3.A.3) family. Type IB subfamily.</text>
</comment>
<feature type="transmembrane region" description="Helical" evidence="23">
    <location>
        <begin position="238"/>
        <end position="258"/>
    </location>
</feature>
<keyword evidence="19 23" id="KW-0472">Membrane</keyword>
<evidence type="ECO:0000256" key="4">
    <source>
        <dbReference type="ARBA" id="ARBA00015102"/>
    </source>
</evidence>
<dbReference type="InterPro" id="IPR036412">
    <property type="entry name" value="HAD-like_sf"/>
</dbReference>
<dbReference type="SUPFAM" id="SSF81653">
    <property type="entry name" value="Calcium ATPase, transduction domain A"/>
    <property type="match status" value="1"/>
</dbReference>
<dbReference type="NCBIfam" id="TIGR01494">
    <property type="entry name" value="ATPase_P-type"/>
    <property type="match status" value="1"/>
</dbReference>
<feature type="domain" description="HMA" evidence="24">
    <location>
        <begin position="82"/>
        <end position="145"/>
    </location>
</feature>
<evidence type="ECO:0000256" key="23">
    <source>
        <dbReference type="RuleBase" id="RU362081"/>
    </source>
</evidence>
<dbReference type="InterPro" id="IPR017969">
    <property type="entry name" value="Heavy-metal-associated_CS"/>
</dbReference>
<feature type="transmembrane region" description="Helical" evidence="23">
    <location>
        <begin position="833"/>
        <end position="852"/>
    </location>
</feature>
<dbReference type="NCBIfam" id="TIGR00003">
    <property type="entry name" value="copper ion binding protein"/>
    <property type="match status" value="3"/>
</dbReference>
<dbReference type="PRINTS" id="PR00943">
    <property type="entry name" value="CUATPASE"/>
</dbReference>
<accession>A0ABM9A113</accession>
<dbReference type="PROSITE" id="PS00154">
    <property type="entry name" value="ATPASE_E1_E2"/>
    <property type="match status" value="1"/>
</dbReference>
<dbReference type="InterPro" id="IPR027256">
    <property type="entry name" value="P-typ_ATPase_IB"/>
</dbReference>
<keyword evidence="17" id="KW-0186">Copper</keyword>
<feature type="transmembrane region" description="Helical" evidence="23">
    <location>
        <begin position="517"/>
        <end position="540"/>
    </location>
</feature>
<evidence type="ECO:0000256" key="11">
    <source>
        <dbReference type="ARBA" id="ARBA00022741"/>
    </source>
</evidence>
<keyword evidence="9 23" id="KW-0479">Metal-binding</keyword>
<evidence type="ECO:0000256" key="9">
    <source>
        <dbReference type="ARBA" id="ARBA00022723"/>
    </source>
</evidence>
<keyword evidence="5" id="KW-0813">Transport</keyword>
<comment type="subcellular location">
    <subcellularLocation>
        <location evidence="1">Cell membrane</location>
        <topology evidence="1">Multi-pass membrane protein</topology>
    </subcellularLocation>
</comment>
<keyword evidence="26" id="KW-1185">Reference proteome</keyword>
<keyword evidence="6 23" id="KW-1003">Cell membrane</keyword>
<evidence type="ECO:0000256" key="5">
    <source>
        <dbReference type="ARBA" id="ARBA00022448"/>
    </source>
</evidence>
<keyword evidence="16 23" id="KW-1133">Transmembrane helix</keyword>
<dbReference type="Gene3D" id="3.40.1110.10">
    <property type="entry name" value="Calcium-transporting ATPase, cytoplasmic domain N"/>
    <property type="match status" value="1"/>
</dbReference>
<dbReference type="InterPro" id="IPR008250">
    <property type="entry name" value="ATPase_P-typ_transduc_dom_A_sf"/>
</dbReference>
<keyword evidence="15" id="KW-1278">Translocase</keyword>
<dbReference type="InterPro" id="IPR023298">
    <property type="entry name" value="ATPase_P-typ_TM_dom_sf"/>
</dbReference>
<keyword evidence="11 23" id="KW-0547">Nucleotide-binding</keyword>
<reference evidence="25" key="1">
    <citation type="submission" date="2021-11" db="EMBL/GenBank/DDBJ databases">
        <authorList>
            <person name="Rodrigo-Torres L."/>
            <person name="Arahal R. D."/>
            <person name="Lucena T."/>
        </authorList>
    </citation>
    <scope>NUCLEOTIDE SEQUENCE</scope>
    <source>
        <strain evidence="25">CECT 7928</strain>
    </source>
</reference>
<evidence type="ECO:0000256" key="17">
    <source>
        <dbReference type="ARBA" id="ARBA00023008"/>
    </source>
</evidence>
<dbReference type="CDD" id="cd00371">
    <property type="entry name" value="HMA"/>
    <property type="match status" value="3"/>
</dbReference>
<evidence type="ECO:0000256" key="20">
    <source>
        <dbReference type="ARBA" id="ARBA00029719"/>
    </source>
</evidence>
<dbReference type="InterPro" id="IPR018303">
    <property type="entry name" value="ATPase_P-typ_P_site"/>
</dbReference>
<evidence type="ECO:0000256" key="1">
    <source>
        <dbReference type="ARBA" id="ARBA00004651"/>
    </source>
</evidence>
<dbReference type="Gene3D" id="2.70.150.10">
    <property type="entry name" value="Calcium-transporting ATPase, cytoplasmic transduction domain A"/>
    <property type="match status" value="1"/>
</dbReference>
<dbReference type="InterPro" id="IPR006122">
    <property type="entry name" value="HMA_Cu_ion-bd"/>
</dbReference>
<evidence type="ECO:0000256" key="18">
    <source>
        <dbReference type="ARBA" id="ARBA00023065"/>
    </source>
</evidence>
<evidence type="ECO:0000313" key="26">
    <source>
        <dbReference type="Proteomes" id="UP000838748"/>
    </source>
</evidence>
<dbReference type="PANTHER" id="PTHR43520:SF6">
    <property type="entry name" value="COPPER-EXPORTING P-TYPE ATPASE"/>
    <property type="match status" value="1"/>
</dbReference>
<evidence type="ECO:0000256" key="7">
    <source>
        <dbReference type="ARBA" id="ARBA00022553"/>
    </source>
</evidence>
<dbReference type="InterPro" id="IPR044492">
    <property type="entry name" value="P_typ_ATPase_HD_dom"/>
</dbReference>
<keyword evidence="10" id="KW-0677">Repeat</keyword>
<organism evidence="25 26">
    <name type="scientific">Vibrio marisflavi CECT 7928</name>
    <dbReference type="NCBI Taxonomy" id="634439"/>
    <lineage>
        <taxon>Bacteria</taxon>
        <taxon>Pseudomonadati</taxon>
        <taxon>Pseudomonadota</taxon>
        <taxon>Gammaproteobacteria</taxon>
        <taxon>Vibrionales</taxon>
        <taxon>Vibrionaceae</taxon>
        <taxon>Vibrio</taxon>
    </lineage>
</organism>
<sequence>MGAPMKNDNLGPAQTFDIENMNCASCVNKIEKALNALPGVSKAVANLVDKAVTVEGRASEQSILEALQASGYPGQSAITTSNELVFDIESMSCASCVNKIETALKAVPGVTSAFVSLADKTATVNGSASEADLLQALTDVGYPGKTVVTIANEVTFEIDNMNCASCVGKIEKALNSVSGVVSAEASLADKSVTVKGTALESDMQQALKEIGYPGKKLLVDEQREKRKAEAERKQYKHMMWGAGLSLALGVPLMIWDLVGDTAINTPTQQWIWGVIGVLVLGILIGPGGHFYKGAWANLKHGSTSMDTLVAMGISTAWIYSMAVVLFPHVFPEAGRYVYFEAATFIVGLINLGHGLGLRARGKTSEAVKKLIGLQPKTARVIRDGQEIDLPIEEVKVGDMIRLRPGDKVSVDGRVVEGSSAVDESMLTGEPIPVTKEKDDLLSAGTINKNGSLIFVAEKVGADTALANIIRLVKSAQNTKLPIAQLADKISAVFVPFVVAVAIISALIWYFIGPAPALTHALIVFTTVVIIACPCALGLATPLSIITGVGKAAELGLLVRNGESLQKASKLDVIIVDKTGTVTEGKPSVTDVVALNGYQEDELLRLAGSIEQSSEHPLAEAIVESAKSKNLDLEVSSEFEAISGFGIEGKLGDKVIAMGNHKLMARNNIDITSVATQIDGFAEQGKTPMYLAIDGVLAGLVVVADAIREDSADAIRRLHKMGLKVIMATGDNPKTAAAVAKQVNLDDFRAECLPETKAELIEELQQQGLQVGMTGDGINDAPALAKADVGFAVGSGTDVAIESADIALMRASLHGLADAVELSRATLRNIKENLFFAFIYNGLGIPLAAGVLYPVWGILLSPIVAGGAMAFSSFTVVTNANRLRRFKASKRS</sequence>
<dbReference type="PROSITE" id="PS01047">
    <property type="entry name" value="HMA_1"/>
    <property type="match status" value="3"/>
</dbReference>
<dbReference type="Pfam" id="PF00403">
    <property type="entry name" value="HMA"/>
    <property type="match status" value="3"/>
</dbReference>
<evidence type="ECO:0000256" key="15">
    <source>
        <dbReference type="ARBA" id="ARBA00022967"/>
    </source>
</evidence>